<protein>
    <submittedName>
        <fullName evidence="2">Os08g0508301 protein</fullName>
    </submittedName>
</protein>
<name>A0A0P0XHK9_ORYSJ</name>
<feature type="signal peptide" evidence="1">
    <location>
        <begin position="1"/>
        <end position="20"/>
    </location>
</feature>
<proteinExistence type="predicted"/>
<accession>A0A0P0XHK9</accession>
<dbReference type="EMBL" id="AP014964">
    <property type="protein sequence ID" value="BAT06174.1"/>
    <property type="molecule type" value="Genomic_DNA"/>
</dbReference>
<gene>
    <name evidence="2" type="ordered locus">Os08g0508301</name>
    <name evidence="2" type="ORF">OSNPB_080508301</name>
</gene>
<reference evidence="2 3" key="2">
    <citation type="journal article" date="2013" name="Plant Cell Physiol.">
        <title>Rice Annotation Project Database (RAP-DB): an integrative and interactive database for rice genomics.</title>
        <authorList>
            <person name="Sakai H."/>
            <person name="Lee S.S."/>
            <person name="Tanaka T."/>
            <person name="Numa H."/>
            <person name="Kim J."/>
            <person name="Kawahara Y."/>
            <person name="Wakimoto H."/>
            <person name="Yang C.C."/>
            <person name="Iwamoto M."/>
            <person name="Abe T."/>
            <person name="Yamada Y."/>
            <person name="Muto A."/>
            <person name="Inokuchi H."/>
            <person name="Ikemura T."/>
            <person name="Matsumoto T."/>
            <person name="Sasaki T."/>
            <person name="Itoh T."/>
        </authorList>
    </citation>
    <scope>NUCLEOTIDE SEQUENCE [LARGE SCALE GENOMIC DNA]</scope>
    <source>
        <strain evidence="3">cv. Nipponbare</strain>
    </source>
</reference>
<evidence type="ECO:0000256" key="1">
    <source>
        <dbReference type="SAM" id="SignalP"/>
    </source>
</evidence>
<dbReference type="AlphaFoldDB" id="A0A0P0XHK9"/>
<dbReference type="Proteomes" id="UP000059680">
    <property type="component" value="Chromosome 8"/>
</dbReference>
<evidence type="ECO:0000313" key="2">
    <source>
        <dbReference type="EMBL" id="BAT06174.1"/>
    </source>
</evidence>
<sequence length="150" mass="16563">MLHPSADLLVLASSITCLAPLPFPLPDCLCLSASLAWVNRWVRAGRGGAERGLRKRGRTHARAFTPRSPYQHTTPHHSTTRARLVYAVRVETARRLASLSSFHAVVTLPASPRAGRETGRGSRPRAGVRVAFFFSKGFGWCWGWMEAVNE</sequence>
<evidence type="ECO:0000313" key="3">
    <source>
        <dbReference type="Proteomes" id="UP000059680"/>
    </source>
</evidence>
<organism evidence="2 3">
    <name type="scientific">Oryza sativa subsp. japonica</name>
    <name type="common">Rice</name>
    <dbReference type="NCBI Taxonomy" id="39947"/>
    <lineage>
        <taxon>Eukaryota</taxon>
        <taxon>Viridiplantae</taxon>
        <taxon>Streptophyta</taxon>
        <taxon>Embryophyta</taxon>
        <taxon>Tracheophyta</taxon>
        <taxon>Spermatophyta</taxon>
        <taxon>Magnoliopsida</taxon>
        <taxon>Liliopsida</taxon>
        <taxon>Poales</taxon>
        <taxon>Poaceae</taxon>
        <taxon>BOP clade</taxon>
        <taxon>Oryzoideae</taxon>
        <taxon>Oryzeae</taxon>
        <taxon>Oryzinae</taxon>
        <taxon>Oryza</taxon>
        <taxon>Oryza sativa</taxon>
    </lineage>
</organism>
<dbReference type="InParanoid" id="A0A0P0XHK9"/>
<reference evidence="3" key="1">
    <citation type="journal article" date="2005" name="Nature">
        <title>The map-based sequence of the rice genome.</title>
        <authorList>
            <consortium name="International rice genome sequencing project (IRGSP)"/>
            <person name="Matsumoto T."/>
            <person name="Wu J."/>
            <person name="Kanamori H."/>
            <person name="Katayose Y."/>
            <person name="Fujisawa M."/>
            <person name="Namiki N."/>
            <person name="Mizuno H."/>
            <person name="Yamamoto K."/>
            <person name="Antonio B.A."/>
            <person name="Baba T."/>
            <person name="Sakata K."/>
            <person name="Nagamura Y."/>
            <person name="Aoki H."/>
            <person name="Arikawa K."/>
            <person name="Arita K."/>
            <person name="Bito T."/>
            <person name="Chiden Y."/>
            <person name="Fujitsuka N."/>
            <person name="Fukunaka R."/>
            <person name="Hamada M."/>
            <person name="Harada C."/>
            <person name="Hayashi A."/>
            <person name="Hijishita S."/>
            <person name="Honda M."/>
            <person name="Hosokawa S."/>
            <person name="Ichikawa Y."/>
            <person name="Idonuma A."/>
            <person name="Iijima M."/>
            <person name="Ikeda M."/>
            <person name="Ikeno M."/>
            <person name="Ito K."/>
            <person name="Ito S."/>
            <person name="Ito T."/>
            <person name="Ito Y."/>
            <person name="Ito Y."/>
            <person name="Iwabuchi A."/>
            <person name="Kamiya K."/>
            <person name="Karasawa W."/>
            <person name="Kurita K."/>
            <person name="Katagiri S."/>
            <person name="Kikuta A."/>
            <person name="Kobayashi H."/>
            <person name="Kobayashi N."/>
            <person name="Machita K."/>
            <person name="Maehara T."/>
            <person name="Masukawa M."/>
            <person name="Mizubayashi T."/>
            <person name="Mukai Y."/>
            <person name="Nagasaki H."/>
            <person name="Nagata Y."/>
            <person name="Naito S."/>
            <person name="Nakashima M."/>
            <person name="Nakama Y."/>
            <person name="Nakamichi Y."/>
            <person name="Nakamura M."/>
            <person name="Meguro A."/>
            <person name="Negishi M."/>
            <person name="Ohta I."/>
            <person name="Ohta T."/>
            <person name="Okamoto M."/>
            <person name="Ono N."/>
            <person name="Saji S."/>
            <person name="Sakaguchi M."/>
            <person name="Sakai K."/>
            <person name="Shibata M."/>
            <person name="Shimokawa T."/>
            <person name="Song J."/>
            <person name="Takazaki Y."/>
            <person name="Terasawa K."/>
            <person name="Tsugane M."/>
            <person name="Tsuji K."/>
            <person name="Ueda S."/>
            <person name="Waki K."/>
            <person name="Yamagata H."/>
            <person name="Yamamoto M."/>
            <person name="Yamamoto S."/>
            <person name="Yamane H."/>
            <person name="Yoshiki S."/>
            <person name="Yoshihara R."/>
            <person name="Yukawa K."/>
            <person name="Zhong H."/>
            <person name="Yano M."/>
            <person name="Yuan Q."/>
            <person name="Ouyang S."/>
            <person name="Liu J."/>
            <person name="Jones K.M."/>
            <person name="Gansberger K."/>
            <person name="Moffat K."/>
            <person name="Hill J."/>
            <person name="Bera J."/>
            <person name="Fadrosh D."/>
            <person name="Jin S."/>
            <person name="Johri S."/>
            <person name="Kim M."/>
            <person name="Overton L."/>
            <person name="Reardon M."/>
            <person name="Tsitrin T."/>
            <person name="Vuong H."/>
            <person name="Weaver B."/>
            <person name="Ciecko A."/>
            <person name="Tallon L."/>
            <person name="Jackson J."/>
            <person name="Pai G."/>
            <person name="Aken S.V."/>
            <person name="Utterback T."/>
            <person name="Reidmuller S."/>
            <person name="Feldblyum T."/>
            <person name="Hsiao J."/>
            <person name="Zismann V."/>
            <person name="Iobst S."/>
            <person name="de Vazeille A.R."/>
            <person name="Buell C.R."/>
            <person name="Ying K."/>
            <person name="Li Y."/>
            <person name="Lu T."/>
            <person name="Huang Y."/>
            <person name="Zhao Q."/>
            <person name="Feng Q."/>
            <person name="Zhang L."/>
            <person name="Zhu J."/>
            <person name="Weng Q."/>
            <person name="Mu J."/>
            <person name="Lu Y."/>
            <person name="Fan D."/>
            <person name="Liu Y."/>
            <person name="Guan J."/>
            <person name="Zhang Y."/>
            <person name="Yu S."/>
            <person name="Liu X."/>
            <person name="Zhang Y."/>
            <person name="Hong G."/>
            <person name="Han B."/>
            <person name="Choisne N."/>
            <person name="Demange N."/>
            <person name="Orjeda G."/>
            <person name="Samain S."/>
            <person name="Cattolico L."/>
            <person name="Pelletier E."/>
            <person name="Couloux A."/>
            <person name="Segurens B."/>
            <person name="Wincker P."/>
            <person name="D'Hont A."/>
            <person name="Scarpelli C."/>
            <person name="Weissenbach J."/>
            <person name="Salanoubat M."/>
            <person name="Quetier F."/>
            <person name="Yu Y."/>
            <person name="Kim H.R."/>
            <person name="Rambo T."/>
            <person name="Currie J."/>
            <person name="Collura K."/>
            <person name="Luo M."/>
            <person name="Yang T."/>
            <person name="Ammiraju J.S.S."/>
            <person name="Engler F."/>
            <person name="Soderlund C."/>
            <person name="Wing R.A."/>
            <person name="Palmer L.E."/>
            <person name="de la Bastide M."/>
            <person name="Spiegel L."/>
            <person name="Nascimento L."/>
            <person name="Zutavern T."/>
            <person name="O'Shaughnessy A."/>
            <person name="Dike S."/>
            <person name="Dedhia N."/>
            <person name="Preston R."/>
            <person name="Balija V."/>
            <person name="McCombie W.R."/>
            <person name="Chow T."/>
            <person name="Chen H."/>
            <person name="Chung M."/>
            <person name="Chen C."/>
            <person name="Shaw J."/>
            <person name="Wu H."/>
            <person name="Hsiao K."/>
            <person name="Chao Y."/>
            <person name="Chu M."/>
            <person name="Cheng C."/>
            <person name="Hour A."/>
            <person name="Lee P."/>
            <person name="Lin S."/>
            <person name="Lin Y."/>
            <person name="Liou J."/>
            <person name="Liu S."/>
            <person name="Hsing Y."/>
            <person name="Raghuvanshi S."/>
            <person name="Mohanty A."/>
            <person name="Bharti A.K."/>
            <person name="Gaur A."/>
            <person name="Gupta V."/>
            <person name="Kumar D."/>
            <person name="Ravi V."/>
            <person name="Vij S."/>
            <person name="Kapur A."/>
            <person name="Khurana P."/>
            <person name="Khurana P."/>
            <person name="Khurana J.P."/>
            <person name="Tyagi A.K."/>
            <person name="Gaikwad K."/>
            <person name="Singh A."/>
            <person name="Dalal V."/>
            <person name="Srivastava S."/>
            <person name="Dixit A."/>
            <person name="Pal A.K."/>
            <person name="Ghazi I.A."/>
            <person name="Yadav M."/>
            <person name="Pandit A."/>
            <person name="Bhargava A."/>
            <person name="Sureshbabu K."/>
            <person name="Batra K."/>
            <person name="Sharma T.R."/>
            <person name="Mohapatra T."/>
            <person name="Singh N.K."/>
            <person name="Messing J."/>
            <person name="Nelson A.B."/>
            <person name="Fuks G."/>
            <person name="Kavchok S."/>
            <person name="Keizer G."/>
            <person name="Linton E."/>
            <person name="Llaca V."/>
            <person name="Song R."/>
            <person name="Tanyolac B."/>
            <person name="Young S."/>
            <person name="Ho-Il K."/>
            <person name="Hahn J.H."/>
            <person name="Sangsakoo G."/>
            <person name="Vanavichit A."/>
            <person name="de Mattos Luiz.A.T."/>
            <person name="Zimmer P.D."/>
            <person name="Malone G."/>
            <person name="Dellagostin O."/>
            <person name="de Oliveira A.C."/>
            <person name="Bevan M."/>
            <person name="Bancroft I."/>
            <person name="Minx P."/>
            <person name="Cordum H."/>
            <person name="Wilson R."/>
            <person name="Cheng Z."/>
            <person name="Jin W."/>
            <person name="Jiang J."/>
            <person name="Leong S.A."/>
            <person name="Iwama H."/>
            <person name="Gojobori T."/>
            <person name="Itoh T."/>
            <person name="Niimura Y."/>
            <person name="Fujii Y."/>
            <person name="Habara T."/>
            <person name="Sakai H."/>
            <person name="Sato Y."/>
            <person name="Wilson G."/>
            <person name="Kumar K."/>
            <person name="McCouch S."/>
            <person name="Juretic N."/>
            <person name="Hoen D."/>
            <person name="Wright S."/>
            <person name="Bruskiewich R."/>
            <person name="Bureau T."/>
            <person name="Miyao A."/>
            <person name="Hirochika H."/>
            <person name="Nishikawa T."/>
            <person name="Kadowaki K."/>
            <person name="Sugiura M."/>
            <person name="Burr B."/>
            <person name="Sasaki T."/>
        </authorList>
    </citation>
    <scope>NUCLEOTIDE SEQUENCE [LARGE SCALE GENOMIC DNA]</scope>
    <source>
        <strain evidence="3">cv. Nipponbare</strain>
    </source>
</reference>
<feature type="chain" id="PRO_5006057115" evidence="1">
    <location>
        <begin position="21"/>
        <end position="150"/>
    </location>
</feature>
<keyword evidence="3" id="KW-1185">Reference proteome</keyword>
<keyword evidence="1" id="KW-0732">Signal</keyword>
<dbReference type="PaxDb" id="39947-A0A0P0XHK9"/>
<reference evidence="2 3" key="3">
    <citation type="journal article" date="2013" name="Rice">
        <title>Improvement of the Oryza sativa Nipponbare reference genome using next generation sequence and optical map data.</title>
        <authorList>
            <person name="Kawahara Y."/>
            <person name="de la Bastide M."/>
            <person name="Hamilton J.P."/>
            <person name="Kanamori H."/>
            <person name="McCombie W.R."/>
            <person name="Ouyang S."/>
            <person name="Schwartz D.C."/>
            <person name="Tanaka T."/>
            <person name="Wu J."/>
            <person name="Zhou S."/>
            <person name="Childs K.L."/>
            <person name="Davidson R.M."/>
            <person name="Lin H."/>
            <person name="Quesada-Ocampo L."/>
            <person name="Vaillancourt B."/>
            <person name="Sakai H."/>
            <person name="Lee S.S."/>
            <person name="Kim J."/>
            <person name="Numa H."/>
            <person name="Itoh T."/>
            <person name="Buell C.R."/>
            <person name="Matsumoto T."/>
        </authorList>
    </citation>
    <scope>NUCLEOTIDE SEQUENCE [LARGE SCALE GENOMIC DNA]</scope>
    <source>
        <strain evidence="3">cv. Nipponbare</strain>
    </source>
</reference>